<sequence length="110" mass="12163">MAKYKRSHTQAAGQTIPDCRVLTAGSSWDDGSTIDVWLFPSDQRTRIPIAAFRKFCEEGLEICDAAEAPKLRVAPTGDEDHPLGFREGDKIWVKWASEDDQPSDSPAVNS</sequence>
<dbReference type="EMBL" id="LAZR01000183">
    <property type="protein sequence ID" value="KKN83591.1"/>
    <property type="molecule type" value="Genomic_DNA"/>
</dbReference>
<accession>A0A0F9WCN2</accession>
<proteinExistence type="predicted"/>
<organism evidence="1">
    <name type="scientific">marine sediment metagenome</name>
    <dbReference type="NCBI Taxonomy" id="412755"/>
    <lineage>
        <taxon>unclassified sequences</taxon>
        <taxon>metagenomes</taxon>
        <taxon>ecological metagenomes</taxon>
    </lineage>
</organism>
<name>A0A0F9WCN2_9ZZZZ</name>
<protein>
    <submittedName>
        <fullName evidence="1">Uncharacterized protein</fullName>
    </submittedName>
</protein>
<gene>
    <name evidence="1" type="ORF">LCGC14_0298310</name>
</gene>
<comment type="caution">
    <text evidence="1">The sequence shown here is derived from an EMBL/GenBank/DDBJ whole genome shotgun (WGS) entry which is preliminary data.</text>
</comment>
<dbReference type="AlphaFoldDB" id="A0A0F9WCN2"/>
<evidence type="ECO:0000313" key="1">
    <source>
        <dbReference type="EMBL" id="KKN83591.1"/>
    </source>
</evidence>
<reference evidence="1" key="1">
    <citation type="journal article" date="2015" name="Nature">
        <title>Complex archaea that bridge the gap between prokaryotes and eukaryotes.</title>
        <authorList>
            <person name="Spang A."/>
            <person name="Saw J.H."/>
            <person name="Jorgensen S.L."/>
            <person name="Zaremba-Niedzwiedzka K."/>
            <person name="Martijn J."/>
            <person name="Lind A.E."/>
            <person name="van Eijk R."/>
            <person name="Schleper C."/>
            <person name="Guy L."/>
            <person name="Ettema T.J."/>
        </authorList>
    </citation>
    <scope>NUCLEOTIDE SEQUENCE</scope>
</reference>